<dbReference type="InParanoid" id="A0A0G4FFH7"/>
<sequence length="428" mass="47461">MLVAAPVSIFSVAVHALAVALSSTLLALGISVAEGLKHSRFLPSRPYELEFLQHMKASQLATLAGVALAIDLGLFLWDAYKYIKRMMKQTAVRQRQKLSQAGPSPPPPAPPTITPPPLLPPPAPSTRVPPSSVSISIPPVSPRHWQHHDIEESREPGDRPHHRMTIVSSPTHTNTPSASASVTSPLSTTALTNGRSRTSEGWRRLWPMGNRVAPQTQSARPFTGFLSQQQRAPSSPTSPWAAFVRRTCGCSPRMYARRIMRWGRLSWNRLRARQAHGRSREEDRRRQYRDGEAEGDGSHERDGRLWSFGGGVEVGQDDESASVRGRVDVMSYTLGFIFQLLTKGLALGLFFFFAATSLEEVHSRIAKYEWSPITSARNTVQRFHTYAADIQTCLFLAGLDLALMLLVTQYGYYTVGRISAITSPKKEQ</sequence>
<feature type="region of interest" description="Disordered" evidence="1">
    <location>
        <begin position="93"/>
        <end position="199"/>
    </location>
</feature>
<feature type="compositionally biased region" description="Polar residues" evidence="1">
    <location>
        <begin position="93"/>
        <end position="102"/>
    </location>
</feature>
<accession>A0A0G4FFH7</accession>
<organism evidence="3 4">
    <name type="scientific">Vitrella brassicaformis (strain CCMP3155)</name>
    <dbReference type="NCBI Taxonomy" id="1169540"/>
    <lineage>
        <taxon>Eukaryota</taxon>
        <taxon>Sar</taxon>
        <taxon>Alveolata</taxon>
        <taxon>Colpodellida</taxon>
        <taxon>Vitrellaceae</taxon>
        <taxon>Vitrella</taxon>
    </lineage>
</organism>
<proteinExistence type="predicted"/>
<reference evidence="3 4" key="1">
    <citation type="submission" date="2014-11" db="EMBL/GenBank/DDBJ databases">
        <authorList>
            <person name="Zhu J."/>
            <person name="Qi W."/>
            <person name="Song R."/>
        </authorList>
    </citation>
    <scope>NUCLEOTIDE SEQUENCE [LARGE SCALE GENOMIC DNA]</scope>
</reference>
<evidence type="ECO:0000313" key="4">
    <source>
        <dbReference type="Proteomes" id="UP000041254"/>
    </source>
</evidence>
<feature type="region of interest" description="Disordered" evidence="1">
    <location>
        <begin position="273"/>
        <end position="304"/>
    </location>
</feature>
<keyword evidence="2" id="KW-0472">Membrane</keyword>
<feature type="compositionally biased region" description="Polar residues" evidence="1">
    <location>
        <begin position="166"/>
        <end position="196"/>
    </location>
</feature>
<dbReference type="VEuPathDB" id="CryptoDB:Vbra_9097"/>
<dbReference type="AlphaFoldDB" id="A0A0G4FFH7"/>
<keyword evidence="2" id="KW-0812">Transmembrane</keyword>
<keyword evidence="4" id="KW-1185">Reference proteome</keyword>
<feature type="transmembrane region" description="Helical" evidence="2">
    <location>
        <begin position="394"/>
        <end position="415"/>
    </location>
</feature>
<feature type="transmembrane region" description="Helical" evidence="2">
    <location>
        <begin position="57"/>
        <end position="77"/>
    </location>
</feature>
<evidence type="ECO:0000256" key="2">
    <source>
        <dbReference type="SAM" id="Phobius"/>
    </source>
</evidence>
<keyword evidence="2" id="KW-1133">Transmembrane helix</keyword>
<name>A0A0G4FFH7_VITBC</name>
<feature type="transmembrane region" description="Helical" evidence="2">
    <location>
        <begin position="332"/>
        <end position="354"/>
    </location>
</feature>
<evidence type="ECO:0000256" key="1">
    <source>
        <dbReference type="SAM" id="MobiDB-lite"/>
    </source>
</evidence>
<dbReference type="EMBL" id="CDMY01000420">
    <property type="protein sequence ID" value="CEM11616.1"/>
    <property type="molecule type" value="Genomic_DNA"/>
</dbReference>
<feature type="compositionally biased region" description="Basic and acidic residues" evidence="1">
    <location>
        <begin position="147"/>
        <end position="159"/>
    </location>
</feature>
<feature type="compositionally biased region" description="Pro residues" evidence="1">
    <location>
        <begin position="103"/>
        <end position="124"/>
    </location>
</feature>
<protein>
    <submittedName>
        <fullName evidence="3">Uncharacterized protein</fullName>
    </submittedName>
</protein>
<evidence type="ECO:0000313" key="3">
    <source>
        <dbReference type="EMBL" id="CEM11616.1"/>
    </source>
</evidence>
<gene>
    <name evidence="3" type="ORF">Vbra_9097</name>
</gene>
<feature type="compositionally biased region" description="Basic and acidic residues" evidence="1">
    <location>
        <begin position="278"/>
        <end position="304"/>
    </location>
</feature>
<feature type="compositionally biased region" description="Low complexity" evidence="1">
    <location>
        <begin position="125"/>
        <end position="138"/>
    </location>
</feature>
<dbReference type="Proteomes" id="UP000041254">
    <property type="component" value="Unassembled WGS sequence"/>
</dbReference>